<keyword evidence="2" id="KW-1185">Reference proteome</keyword>
<dbReference type="CDD" id="cd00303">
    <property type="entry name" value="retropepsin_like"/>
    <property type="match status" value="1"/>
</dbReference>
<sequence>MDSINRKILIEPKIFESRSDQDPEEWLERFELLAKLNGWIEQDQITLIQLYLGRKENVWYKKNKSKFILWENLRDEFMAAFKDKDLEMIAWNKIQKIKQKDFLTIEDLELELEYLFLKAKINEDLVKFNCLMASLETKSKRKVLESGIKGWRSTISKLKDVERVNRLLDDTNHSYISDSHKEESDSRKIVKVHHEIESGEPMFEALNQRFEKLSLNLISKIDDVANKIETNFNKNKALPPFQGNYNKPYCVFCKKEGHRRFECPEYSSYVNAENRKNQSQETHKINSLEFIDMVKENDREFEDVYVVDKRSLEIAEESTSFKKSKASPENMELGELAKQRTKIRRKFIPKMAENTEPYSLLNELQNTYPRINLVQLISASPSLRNELVGLCKKVEEKEVSQLDAASSKVTNCKAIVNIFGSYCWAVVDTGAACSVVSNSLLDKWGIEPDIRTNQLVVTADGGKHETNGKVSQVPIVIAGHKFPISLVVMDRKDDFLVLGTDWFIEHKAKIDMQSQELTLPVKNAEVIISLSTKSKDNFLEDVEIYTIFKEEIIDQLPENIIVDNRLEMLMENNKQLFVDEIDQLTQTDLVEHKIELMKRKK</sequence>
<dbReference type="SUPFAM" id="SSF57756">
    <property type="entry name" value="Retrovirus zinc finger-like domains"/>
    <property type="match status" value="1"/>
</dbReference>
<dbReference type="Proteomes" id="UP000187283">
    <property type="component" value="Unassembled WGS sequence"/>
</dbReference>
<reference evidence="1 2" key="1">
    <citation type="submission" date="2017-01" db="EMBL/GenBank/DDBJ databases">
        <authorList>
            <person name="Mah S.A."/>
            <person name="Swanson W.J."/>
            <person name="Moy G.W."/>
            <person name="Vacquier V.D."/>
        </authorList>
    </citation>
    <scope>NUCLEOTIDE SEQUENCE [LARGE SCALE GENOMIC DNA]</scope>
    <source>
        <strain evidence="1 2">GSMNP</strain>
    </source>
</reference>
<accession>A0A1R1XZA7</accession>
<protein>
    <recommendedName>
        <fullName evidence="3">CCHC-type domain-containing protein</fullName>
    </recommendedName>
</protein>
<name>A0A1R1XZA7_9FUNG</name>
<dbReference type="InterPro" id="IPR036875">
    <property type="entry name" value="Znf_CCHC_sf"/>
</dbReference>
<dbReference type="SUPFAM" id="SSF50630">
    <property type="entry name" value="Acid proteases"/>
    <property type="match status" value="1"/>
</dbReference>
<evidence type="ECO:0008006" key="3">
    <source>
        <dbReference type="Google" id="ProtNLM"/>
    </source>
</evidence>
<dbReference type="GO" id="GO:0008270">
    <property type="term" value="F:zinc ion binding"/>
    <property type="evidence" value="ECO:0007669"/>
    <property type="project" value="InterPro"/>
</dbReference>
<organism evidence="1 2">
    <name type="scientific">Smittium culicis</name>
    <dbReference type="NCBI Taxonomy" id="133412"/>
    <lineage>
        <taxon>Eukaryota</taxon>
        <taxon>Fungi</taxon>
        <taxon>Fungi incertae sedis</taxon>
        <taxon>Zoopagomycota</taxon>
        <taxon>Kickxellomycotina</taxon>
        <taxon>Harpellomycetes</taxon>
        <taxon>Harpellales</taxon>
        <taxon>Legeriomycetaceae</taxon>
        <taxon>Smittium</taxon>
    </lineage>
</organism>
<dbReference type="STRING" id="133412.A0A1R1XZA7"/>
<comment type="caution">
    <text evidence="1">The sequence shown here is derived from an EMBL/GenBank/DDBJ whole genome shotgun (WGS) entry which is preliminary data.</text>
</comment>
<evidence type="ECO:0000313" key="1">
    <source>
        <dbReference type="EMBL" id="OMJ20022.1"/>
    </source>
</evidence>
<dbReference type="EMBL" id="LSSN01001346">
    <property type="protein sequence ID" value="OMJ20022.1"/>
    <property type="molecule type" value="Genomic_DNA"/>
</dbReference>
<dbReference type="AlphaFoldDB" id="A0A1R1XZA7"/>
<dbReference type="Pfam" id="PF08284">
    <property type="entry name" value="RVP_2"/>
    <property type="match status" value="1"/>
</dbReference>
<proteinExistence type="predicted"/>
<evidence type="ECO:0000313" key="2">
    <source>
        <dbReference type="Proteomes" id="UP000187283"/>
    </source>
</evidence>
<dbReference type="InterPro" id="IPR021109">
    <property type="entry name" value="Peptidase_aspartic_dom_sf"/>
</dbReference>
<gene>
    <name evidence="1" type="ORF">AYI70_g4375</name>
</gene>
<dbReference type="GO" id="GO:0003676">
    <property type="term" value="F:nucleic acid binding"/>
    <property type="evidence" value="ECO:0007669"/>
    <property type="project" value="InterPro"/>
</dbReference>
<dbReference type="Gene3D" id="2.40.70.10">
    <property type="entry name" value="Acid Proteases"/>
    <property type="match status" value="1"/>
</dbReference>
<dbReference type="OrthoDB" id="5597136at2759"/>